<proteinExistence type="predicted"/>
<reference evidence="1" key="1">
    <citation type="submission" date="2021-01" db="EMBL/GenBank/DDBJ databases">
        <authorList>
            <consortium name="Genoscope - CEA"/>
            <person name="William W."/>
        </authorList>
    </citation>
    <scope>NUCLEOTIDE SEQUENCE</scope>
</reference>
<organism evidence="1 2">
    <name type="scientific">Paramecium pentaurelia</name>
    <dbReference type="NCBI Taxonomy" id="43138"/>
    <lineage>
        <taxon>Eukaryota</taxon>
        <taxon>Sar</taxon>
        <taxon>Alveolata</taxon>
        <taxon>Ciliophora</taxon>
        <taxon>Intramacronucleata</taxon>
        <taxon>Oligohymenophorea</taxon>
        <taxon>Peniculida</taxon>
        <taxon>Parameciidae</taxon>
        <taxon>Paramecium</taxon>
    </lineage>
</organism>
<evidence type="ECO:0000313" key="2">
    <source>
        <dbReference type="Proteomes" id="UP000689195"/>
    </source>
</evidence>
<evidence type="ECO:0000313" key="1">
    <source>
        <dbReference type="EMBL" id="CAD8182606.1"/>
    </source>
</evidence>
<sequence length="264" mass="31222">MYVYGGMSGAGITNEIQWKVRMIQLLFGYLINYYKSLDFIKNYLILFGGFRDYDHKMKIRVVFSKITSLNTLTNQQSIQLESVEPRREHKTSVLFGKLMVVTGKIHLAKKLLNDTLVDYFESKRWTGQNILFEEGIAQHAQWTTYDSNLSTLGERCFWAISNRREKIQRIGLKQMMLQSHYGECWRIFNFTWRVFTREKRGLKLYCYFKSINKSLEHSIEIGLQTIRWSHANCRNANQKNLETSKIYETIVTYLPLPQLKTPKI</sequence>
<dbReference type="AlphaFoldDB" id="A0A8S1W9V1"/>
<dbReference type="OrthoDB" id="4447at2759"/>
<accession>A0A8S1W9V1</accession>
<dbReference type="Proteomes" id="UP000689195">
    <property type="component" value="Unassembled WGS sequence"/>
</dbReference>
<protein>
    <submittedName>
        <fullName evidence="1">Uncharacterized protein</fullName>
    </submittedName>
</protein>
<keyword evidence="2" id="KW-1185">Reference proteome</keyword>
<comment type="caution">
    <text evidence="1">The sequence shown here is derived from an EMBL/GenBank/DDBJ whole genome shotgun (WGS) entry which is preliminary data.</text>
</comment>
<name>A0A8S1W9V1_9CILI</name>
<gene>
    <name evidence="1" type="ORF">PPENT_87.1.T0790023</name>
</gene>
<dbReference type="EMBL" id="CAJJDO010000079">
    <property type="protein sequence ID" value="CAD8182606.1"/>
    <property type="molecule type" value="Genomic_DNA"/>
</dbReference>